<keyword evidence="3" id="KW-1185">Reference proteome</keyword>
<reference evidence="2 3" key="1">
    <citation type="journal article" date="2009" name="Nat. Genet.">
        <title>The genome of the cucumber, Cucumis sativus L.</title>
        <authorList>
            <person name="Huang S."/>
            <person name="Li R."/>
            <person name="Zhang Z."/>
            <person name="Li L."/>
            <person name="Gu X."/>
            <person name="Fan W."/>
            <person name="Lucas W.J."/>
            <person name="Wang X."/>
            <person name="Xie B."/>
            <person name="Ni P."/>
            <person name="Ren Y."/>
            <person name="Zhu H."/>
            <person name="Li J."/>
            <person name="Lin K."/>
            <person name="Jin W."/>
            <person name="Fei Z."/>
            <person name="Li G."/>
            <person name="Staub J."/>
            <person name="Kilian A."/>
            <person name="van der Vossen E.A."/>
            <person name="Wu Y."/>
            <person name="Guo J."/>
            <person name="He J."/>
            <person name="Jia Z."/>
            <person name="Ren Y."/>
            <person name="Tian G."/>
            <person name="Lu Y."/>
            <person name="Ruan J."/>
            <person name="Qian W."/>
            <person name="Wang M."/>
            <person name="Huang Q."/>
            <person name="Li B."/>
            <person name="Xuan Z."/>
            <person name="Cao J."/>
            <person name="Asan"/>
            <person name="Wu Z."/>
            <person name="Zhang J."/>
            <person name="Cai Q."/>
            <person name="Bai Y."/>
            <person name="Zhao B."/>
            <person name="Han Y."/>
            <person name="Li Y."/>
            <person name="Li X."/>
            <person name="Wang S."/>
            <person name="Shi Q."/>
            <person name="Liu S."/>
            <person name="Cho W.K."/>
            <person name="Kim J.Y."/>
            <person name="Xu Y."/>
            <person name="Heller-Uszynska K."/>
            <person name="Miao H."/>
            <person name="Cheng Z."/>
            <person name="Zhang S."/>
            <person name="Wu J."/>
            <person name="Yang Y."/>
            <person name="Kang H."/>
            <person name="Li M."/>
            <person name="Liang H."/>
            <person name="Ren X."/>
            <person name="Shi Z."/>
            <person name="Wen M."/>
            <person name="Jian M."/>
            <person name="Yang H."/>
            <person name="Zhang G."/>
            <person name="Yang Z."/>
            <person name="Chen R."/>
            <person name="Liu S."/>
            <person name="Li J."/>
            <person name="Ma L."/>
            <person name="Liu H."/>
            <person name="Zhou Y."/>
            <person name="Zhao J."/>
            <person name="Fang X."/>
            <person name="Li G."/>
            <person name="Fang L."/>
            <person name="Li Y."/>
            <person name="Liu D."/>
            <person name="Zheng H."/>
            <person name="Zhang Y."/>
            <person name="Qin N."/>
            <person name="Li Z."/>
            <person name="Yang G."/>
            <person name="Yang S."/>
            <person name="Bolund L."/>
            <person name="Kristiansen K."/>
            <person name="Zheng H."/>
            <person name="Li S."/>
            <person name="Zhang X."/>
            <person name="Yang H."/>
            <person name="Wang J."/>
            <person name="Sun R."/>
            <person name="Zhang B."/>
            <person name="Jiang S."/>
            <person name="Wang J."/>
            <person name="Du Y."/>
            <person name="Li S."/>
        </authorList>
    </citation>
    <scope>NUCLEOTIDE SEQUENCE [LARGE SCALE GENOMIC DNA]</scope>
    <source>
        <strain evidence="3">cv. 9930</strain>
    </source>
</reference>
<dbReference type="EMBL" id="CM002923">
    <property type="protein sequence ID" value="KGN62158.1"/>
    <property type="molecule type" value="Genomic_DNA"/>
</dbReference>
<reference evidence="2 3" key="2">
    <citation type="journal article" date="2009" name="PLoS ONE">
        <title>An integrated genetic and cytogenetic map of the cucumber genome.</title>
        <authorList>
            <person name="Ren Y."/>
            <person name="Zhang Z."/>
            <person name="Liu J."/>
            <person name="Staub J.E."/>
            <person name="Han Y."/>
            <person name="Cheng Z."/>
            <person name="Li X."/>
            <person name="Lu J."/>
            <person name="Miao H."/>
            <person name="Kang H."/>
            <person name="Xie B."/>
            <person name="Gu X."/>
            <person name="Wang X."/>
            <person name="Du Y."/>
            <person name="Jin W."/>
            <person name="Huang S."/>
        </authorList>
    </citation>
    <scope>NUCLEOTIDE SEQUENCE [LARGE SCALE GENOMIC DNA]</scope>
    <source>
        <strain evidence="3">cv. 9930</strain>
    </source>
</reference>
<dbReference type="AlphaFoldDB" id="A0A0A0LK34"/>
<proteinExistence type="predicted"/>
<reference evidence="2 3" key="3">
    <citation type="journal article" date="2010" name="BMC Genomics">
        <title>Transcriptome sequencing and comparative analysis of cucumber flowers with different sex types.</title>
        <authorList>
            <person name="Guo S."/>
            <person name="Zheng Y."/>
            <person name="Joung J.G."/>
            <person name="Liu S."/>
            <person name="Zhang Z."/>
            <person name="Crasta O.R."/>
            <person name="Sobral B.W."/>
            <person name="Xu Y."/>
            <person name="Huang S."/>
            <person name="Fei Z."/>
        </authorList>
    </citation>
    <scope>NUCLEOTIDE SEQUENCE [LARGE SCALE GENOMIC DNA]</scope>
    <source>
        <strain evidence="3">cv. 9930</strain>
    </source>
</reference>
<accession>A0A0A0LK34</accession>
<dbReference type="Gramene" id="KGN62158">
    <property type="protein sequence ID" value="KGN62158"/>
    <property type="gene ID" value="Csa_2G302245"/>
</dbReference>
<evidence type="ECO:0000313" key="3">
    <source>
        <dbReference type="Proteomes" id="UP000029981"/>
    </source>
</evidence>
<protein>
    <submittedName>
        <fullName evidence="2">Uncharacterized protein</fullName>
    </submittedName>
</protein>
<feature type="region of interest" description="Disordered" evidence="1">
    <location>
        <begin position="1"/>
        <end position="74"/>
    </location>
</feature>
<gene>
    <name evidence="2" type="ORF">Csa_2G302245</name>
</gene>
<name>A0A0A0LK34_CUCSA</name>
<dbReference type="Proteomes" id="UP000029981">
    <property type="component" value="Chromosome 2"/>
</dbReference>
<sequence>MHPSLQPHTCPLGTRFSTTPRPQRGVAMAAAHWSVTQRPDQDKRFGGDADRHMRRPRGRRSPSFSCHVVPESNG</sequence>
<feature type="compositionally biased region" description="Basic and acidic residues" evidence="1">
    <location>
        <begin position="39"/>
        <end position="51"/>
    </location>
</feature>
<reference evidence="2 3" key="4">
    <citation type="journal article" date="2011" name="BMC Genomics">
        <title>RNA-Seq improves annotation of protein-coding genes in the cucumber genome.</title>
        <authorList>
            <person name="Li Z."/>
            <person name="Zhang Z."/>
            <person name="Yan P."/>
            <person name="Huang S."/>
            <person name="Fei Z."/>
            <person name="Lin K."/>
        </authorList>
    </citation>
    <scope>NUCLEOTIDE SEQUENCE [LARGE SCALE GENOMIC DNA]</scope>
    <source>
        <strain evidence="3">cv. 9930</strain>
    </source>
</reference>
<evidence type="ECO:0000256" key="1">
    <source>
        <dbReference type="SAM" id="MobiDB-lite"/>
    </source>
</evidence>
<evidence type="ECO:0000313" key="2">
    <source>
        <dbReference type="EMBL" id="KGN62158.1"/>
    </source>
</evidence>
<organism evidence="2 3">
    <name type="scientific">Cucumis sativus</name>
    <name type="common">Cucumber</name>
    <dbReference type="NCBI Taxonomy" id="3659"/>
    <lineage>
        <taxon>Eukaryota</taxon>
        <taxon>Viridiplantae</taxon>
        <taxon>Streptophyta</taxon>
        <taxon>Embryophyta</taxon>
        <taxon>Tracheophyta</taxon>
        <taxon>Spermatophyta</taxon>
        <taxon>Magnoliopsida</taxon>
        <taxon>eudicotyledons</taxon>
        <taxon>Gunneridae</taxon>
        <taxon>Pentapetalae</taxon>
        <taxon>rosids</taxon>
        <taxon>fabids</taxon>
        <taxon>Cucurbitales</taxon>
        <taxon>Cucurbitaceae</taxon>
        <taxon>Benincaseae</taxon>
        <taxon>Cucumis</taxon>
    </lineage>
</organism>